<name>A0A6J5KT58_9CAUD</name>
<dbReference type="Pfam" id="PF24308">
    <property type="entry name" value="DUF7487"/>
    <property type="match status" value="1"/>
</dbReference>
<protein>
    <recommendedName>
        <fullName evidence="1">DUF7487 domain-containing protein</fullName>
    </recommendedName>
</protein>
<accession>A0A6J5KT58</accession>
<evidence type="ECO:0000313" key="2">
    <source>
        <dbReference type="EMBL" id="CAB4123240.1"/>
    </source>
</evidence>
<organism evidence="2">
    <name type="scientific">uncultured Caudovirales phage</name>
    <dbReference type="NCBI Taxonomy" id="2100421"/>
    <lineage>
        <taxon>Viruses</taxon>
        <taxon>Duplodnaviria</taxon>
        <taxon>Heunggongvirae</taxon>
        <taxon>Uroviricota</taxon>
        <taxon>Caudoviricetes</taxon>
        <taxon>Peduoviridae</taxon>
        <taxon>Maltschvirus</taxon>
        <taxon>Maltschvirus maltsch</taxon>
    </lineage>
</organism>
<sequence length="275" mass="32338">MMSKDEMLDLITKCRKTNDIKPQIRDFMKGKTDQYPQHWNIIQMAHHELYLEKSNQPVMCPVCNVVGLKLSGLKKGYAKNCSYTCRSCNPVTQLVYKATCMEKYGVEYASQSVDFREVVKNTCIAKYGAENAFQNKELQRKQKTTVKEKYGVSNVSKSHIILKKIRDSHEKTGLWTPLEELTELQKYRAEVKSISARSYHDHYYRINPNNLNRSRYEYHLDHIFSVEEGFKNKVSPEIIGHWTNLQMLWHVDNSRKNTKCHISLEELIDMYQKNK</sequence>
<reference evidence="2" key="1">
    <citation type="submission" date="2020-04" db="EMBL/GenBank/DDBJ databases">
        <authorList>
            <person name="Chiriac C."/>
            <person name="Salcher M."/>
            <person name="Ghai R."/>
            <person name="Kavagutti S V."/>
        </authorList>
    </citation>
    <scope>NUCLEOTIDE SEQUENCE</scope>
</reference>
<dbReference type="InterPro" id="IPR055910">
    <property type="entry name" value="DUF7487"/>
</dbReference>
<feature type="domain" description="DUF7487" evidence="1">
    <location>
        <begin position="97"/>
        <end position="172"/>
    </location>
</feature>
<gene>
    <name evidence="2" type="ORF">UFOVP29_399</name>
</gene>
<proteinExistence type="predicted"/>
<dbReference type="EMBL" id="LR796167">
    <property type="protein sequence ID" value="CAB4123240.1"/>
    <property type="molecule type" value="Genomic_DNA"/>
</dbReference>
<evidence type="ECO:0000259" key="1">
    <source>
        <dbReference type="Pfam" id="PF24308"/>
    </source>
</evidence>